<keyword evidence="3" id="KW-1185">Reference proteome</keyword>
<gene>
    <name evidence="2" type="ORF">Ocin01_17445</name>
</gene>
<feature type="chain" id="PRO_5008903615" description="Glucan 1,3-beta-glucosidase" evidence="1">
    <location>
        <begin position="23"/>
        <end position="392"/>
    </location>
</feature>
<name>A0A1D2M8C3_ORCCI</name>
<proteinExistence type="predicted"/>
<keyword evidence="1" id="KW-0732">Signal</keyword>
<accession>A0A1D2M8C3</accession>
<dbReference type="Proteomes" id="UP000094527">
    <property type="component" value="Unassembled WGS sequence"/>
</dbReference>
<evidence type="ECO:0000256" key="1">
    <source>
        <dbReference type="SAM" id="SignalP"/>
    </source>
</evidence>
<evidence type="ECO:0000313" key="2">
    <source>
        <dbReference type="EMBL" id="ODM89237.1"/>
    </source>
</evidence>
<evidence type="ECO:0008006" key="4">
    <source>
        <dbReference type="Google" id="ProtNLM"/>
    </source>
</evidence>
<reference evidence="2 3" key="1">
    <citation type="journal article" date="2016" name="Genome Biol. Evol.">
        <title>Gene Family Evolution Reflects Adaptation to Soil Environmental Stressors in the Genome of the Collembolan Orchesella cincta.</title>
        <authorList>
            <person name="Faddeeva-Vakhrusheva A."/>
            <person name="Derks M.F."/>
            <person name="Anvar S.Y."/>
            <person name="Agamennone V."/>
            <person name="Suring W."/>
            <person name="Smit S."/>
            <person name="van Straalen N.M."/>
            <person name="Roelofs D."/>
        </authorList>
    </citation>
    <scope>NUCLEOTIDE SEQUENCE [LARGE SCALE GENOMIC DNA]</scope>
    <source>
        <tissue evidence="2">Mixed pool</tissue>
    </source>
</reference>
<feature type="signal peptide" evidence="1">
    <location>
        <begin position="1"/>
        <end position="22"/>
    </location>
</feature>
<protein>
    <recommendedName>
        <fullName evidence="4">Glucan 1,3-beta-glucosidase</fullName>
    </recommendedName>
</protein>
<organism evidence="2 3">
    <name type="scientific">Orchesella cincta</name>
    <name type="common">Springtail</name>
    <name type="synonym">Podura cincta</name>
    <dbReference type="NCBI Taxonomy" id="48709"/>
    <lineage>
        <taxon>Eukaryota</taxon>
        <taxon>Metazoa</taxon>
        <taxon>Ecdysozoa</taxon>
        <taxon>Arthropoda</taxon>
        <taxon>Hexapoda</taxon>
        <taxon>Collembola</taxon>
        <taxon>Entomobryomorpha</taxon>
        <taxon>Entomobryoidea</taxon>
        <taxon>Orchesellidae</taxon>
        <taxon>Orchesellinae</taxon>
        <taxon>Orchesella</taxon>
    </lineage>
</organism>
<evidence type="ECO:0000313" key="3">
    <source>
        <dbReference type="Proteomes" id="UP000094527"/>
    </source>
</evidence>
<sequence>MIGNPVLILVLGLFALIKESECQLGVVYSPFVTANDNPESTKSYTLHDVKVMLNLIENDNFHHVSTYSVGAPDEPFKAGSTRNDCTSVVHTSIAAAEINKDKKQRVLSVYQGLDIASSSTVVKLNSEIEVGFEIAQAANRIYKGTVPALVLNAGNGFSRLFPMLGSIRNISERAQATQLQLGVRLRDCEAVAYILKTNKQNKFVLAQVEIFDFVICVKMPTLANYSAGPGAFSEYLKKGFLELENAVKETEIKTKVMLETGWPSGMNSSNPYETVSPKILWEMMGQWANKEKRLVFINEAFDSPSASSSNFTENPFPTHYGLWKHKDTDMDYSQTSYVRKGAKLQTHNTLANEDTGSNKPRNGAIAGRQVCGWFNSAVMVLAIVIADYTLSQ</sequence>
<dbReference type="OMA" id="GTHEPHY"/>
<dbReference type="EMBL" id="LJIJ01002784">
    <property type="protein sequence ID" value="ODM89237.1"/>
    <property type="molecule type" value="Genomic_DNA"/>
</dbReference>
<dbReference type="AlphaFoldDB" id="A0A1D2M8C3"/>
<comment type="caution">
    <text evidence="2">The sequence shown here is derived from an EMBL/GenBank/DDBJ whole genome shotgun (WGS) entry which is preliminary data.</text>
</comment>